<reference evidence="2" key="1">
    <citation type="submission" date="2021-12" db="EMBL/GenBank/DDBJ databases">
        <title>Black yeast isolated from Biological Soil Crust.</title>
        <authorList>
            <person name="Kurbessoian T."/>
        </authorList>
    </citation>
    <scope>NUCLEOTIDE SEQUENCE</scope>
    <source>
        <strain evidence="2">CCFEE 5208</strain>
    </source>
</reference>
<name>A0AAN6FEQ1_9PEZI</name>
<evidence type="ECO:0000256" key="1">
    <source>
        <dbReference type="SAM" id="MobiDB-lite"/>
    </source>
</evidence>
<gene>
    <name evidence="2" type="ORF">LTR82_012073</name>
</gene>
<feature type="compositionally biased region" description="Low complexity" evidence="1">
    <location>
        <begin position="43"/>
        <end position="52"/>
    </location>
</feature>
<organism evidence="2 3">
    <name type="scientific">Friedmanniomyces endolithicus</name>
    <dbReference type="NCBI Taxonomy" id="329885"/>
    <lineage>
        <taxon>Eukaryota</taxon>
        <taxon>Fungi</taxon>
        <taxon>Dikarya</taxon>
        <taxon>Ascomycota</taxon>
        <taxon>Pezizomycotina</taxon>
        <taxon>Dothideomycetes</taxon>
        <taxon>Dothideomycetidae</taxon>
        <taxon>Mycosphaerellales</taxon>
        <taxon>Teratosphaeriaceae</taxon>
        <taxon>Friedmanniomyces</taxon>
    </lineage>
</organism>
<sequence>MAGAVTPRAFRKMQRQAQSGKRPASDGHKAPEFTMSRRYNSVKPASSSSPKAHNGIAASM</sequence>
<comment type="caution">
    <text evidence="2">The sequence shown here is derived from an EMBL/GenBank/DDBJ whole genome shotgun (WGS) entry which is preliminary data.</text>
</comment>
<evidence type="ECO:0000313" key="3">
    <source>
        <dbReference type="Proteomes" id="UP001168146"/>
    </source>
</evidence>
<dbReference type="Proteomes" id="UP001168146">
    <property type="component" value="Unassembled WGS sequence"/>
</dbReference>
<protein>
    <submittedName>
        <fullName evidence="2">Uncharacterized protein</fullName>
    </submittedName>
</protein>
<dbReference type="AlphaFoldDB" id="A0AAN6FEQ1"/>
<evidence type="ECO:0000313" key="2">
    <source>
        <dbReference type="EMBL" id="KAK0316931.1"/>
    </source>
</evidence>
<proteinExistence type="predicted"/>
<dbReference type="EMBL" id="JASUXU010000047">
    <property type="protein sequence ID" value="KAK0316931.1"/>
    <property type="molecule type" value="Genomic_DNA"/>
</dbReference>
<accession>A0AAN6FEQ1</accession>
<feature type="region of interest" description="Disordered" evidence="1">
    <location>
        <begin position="1"/>
        <end position="60"/>
    </location>
</feature>